<proteinExistence type="predicted"/>
<keyword evidence="2" id="KW-1185">Reference proteome</keyword>
<accession>A0ABW0MIA8</accession>
<evidence type="ECO:0000313" key="2">
    <source>
        <dbReference type="Proteomes" id="UP001596101"/>
    </source>
</evidence>
<sequence length="273" mass="31063">MSLSFDAVVSTDQNEIDMKAGLNTFTGASDAVRCIVETIVTERVPERQTHKGKVRTLLKHSFKGSYGIAFSVELCDPKFETRFQKIKKTTYAELVSYYLNEAMYQHVEDLSLEAQGIVDRLGAKSDDLITQLRKSALENMHDISIKFNQDVKLRYRFSRDRQLQLVAINQETAKVLEAGESKEVIDIVAGITRFNTKTGNGRLQLKDELETVAFGFNTEYVNVKFEAKKRFSINLDKNNGVPKDKWDFVKLSVSPIKLKDGRVVKYIVKGIYD</sequence>
<dbReference type="EMBL" id="JBHSMR010000001">
    <property type="protein sequence ID" value="MFC5476692.1"/>
    <property type="molecule type" value="Genomic_DNA"/>
</dbReference>
<evidence type="ECO:0000313" key="1">
    <source>
        <dbReference type="EMBL" id="MFC5476692.1"/>
    </source>
</evidence>
<protein>
    <submittedName>
        <fullName evidence="1">Uncharacterized protein</fullName>
    </submittedName>
</protein>
<gene>
    <name evidence="1" type="ORF">ACFPQ5_00715</name>
</gene>
<dbReference type="Proteomes" id="UP001596101">
    <property type="component" value="Unassembled WGS sequence"/>
</dbReference>
<name>A0ABW0MIA8_9BURK</name>
<comment type="caution">
    <text evidence="1">The sequence shown here is derived from an EMBL/GenBank/DDBJ whole genome shotgun (WGS) entry which is preliminary data.</text>
</comment>
<organism evidence="1 2">
    <name type="scientific">Massilia suwonensis</name>
    <dbReference type="NCBI Taxonomy" id="648895"/>
    <lineage>
        <taxon>Bacteria</taxon>
        <taxon>Pseudomonadati</taxon>
        <taxon>Pseudomonadota</taxon>
        <taxon>Betaproteobacteria</taxon>
        <taxon>Burkholderiales</taxon>
        <taxon>Oxalobacteraceae</taxon>
        <taxon>Telluria group</taxon>
        <taxon>Massilia</taxon>
    </lineage>
</organism>
<reference evidence="2" key="1">
    <citation type="journal article" date="2019" name="Int. J. Syst. Evol. Microbiol.">
        <title>The Global Catalogue of Microorganisms (GCM) 10K type strain sequencing project: providing services to taxonomists for standard genome sequencing and annotation.</title>
        <authorList>
            <consortium name="The Broad Institute Genomics Platform"/>
            <consortium name="The Broad Institute Genome Sequencing Center for Infectious Disease"/>
            <person name="Wu L."/>
            <person name="Ma J."/>
        </authorList>
    </citation>
    <scope>NUCLEOTIDE SEQUENCE [LARGE SCALE GENOMIC DNA]</scope>
    <source>
        <strain evidence="2">CCUG 43111</strain>
    </source>
</reference>